<proteinExistence type="predicted"/>
<gene>
    <name evidence="1" type="ORF">BU26DRAFT_525872</name>
</gene>
<organism evidence="1 2">
    <name type="scientific">Trematosphaeria pertusa</name>
    <dbReference type="NCBI Taxonomy" id="390896"/>
    <lineage>
        <taxon>Eukaryota</taxon>
        <taxon>Fungi</taxon>
        <taxon>Dikarya</taxon>
        <taxon>Ascomycota</taxon>
        <taxon>Pezizomycotina</taxon>
        <taxon>Dothideomycetes</taxon>
        <taxon>Pleosporomycetidae</taxon>
        <taxon>Pleosporales</taxon>
        <taxon>Massarineae</taxon>
        <taxon>Trematosphaeriaceae</taxon>
        <taxon>Trematosphaeria</taxon>
    </lineage>
</organism>
<reference evidence="1" key="1">
    <citation type="journal article" date="2020" name="Stud. Mycol.">
        <title>101 Dothideomycetes genomes: a test case for predicting lifestyles and emergence of pathogens.</title>
        <authorList>
            <person name="Haridas S."/>
            <person name="Albert R."/>
            <person name="Binder M."/>
            <person name="Bloem J."/>
            <person name="Labutti K."/>
            <person name="Salamov A."/>
            <person name="Andreopoulos B."/>
            <person name="Baker S."/>
            <person name="Barry K."/>
            <person name="Bills G."/>
            <person name="Bluhm B."/>
            <person name="Cannon C."/>
            <person name="Castanera R."/>
            <person name="Culley D."/>
            <person name="Daum C."/>
            <person name="Ezra D."/>
            <person name="Gonzalez J."/>
            <person name="Henrissat B."/>
            <person name="Kuo A."/>
            <person name="Liang C."/>
            <person name="Lipzen A."/>
            <person name="Lutzoni F."/>
            <person name="Magnuson J."/>
            <person name="Mondo S."/>
            <person name="Nolan M."/>
            <person name="Ohm R."/>
            <person name="Pangilinan J."/>
            <person name="Park H.-J."/>
            <person name="Ramirez L."/>
            <person name="Alfaro M."/>
            <person name="Sun H."/>
            <person name="Tritt A."/>
            <person name="Yoshinaga Y."/>
            <person name="Zwiers L.-H."/>
            <person name="Turgeon B."/>
            <person name="Goodwin S."/>
            <person name="Spatafora J."/>
            <person name="Crous P."/>
            <person name="Grigoriev I."/>
        </authorList>
    </citation>
    <scope>NUCLEOTIDE SEQUENCE</scope>
    <source>
        <strain evidence="1">CBS 122368</strain>
    </source>
</reference>
<sequence>MSTSTGMADHSSMGMGGSCKISMLWNWTTIDACTFFVPSAPLSFESPFSMRTAAVQL</sequence>
<dbReference type="Proteomes" id="UP000800094">
    <property type="component" value="Unassembled WGS sequence"/>
</dbReference>
<evidence type="ECO:0000313" key="2">
    <source>
        <dbReference type="Proteomes" id="UP000800094"/>
    </source>
</evidence>
<keyword evidence="2" id="KW-1185">Reference proteome</keyword>
<protein>
    <submittedName>
        <fullName evidence="1">Uncharacterized protein</fullName>
    </submittedName>
</protein>
<dbReference type="EMBL" id="ML987216">
    <property type="protein sequence ID" value="KAF2240648.1"/>
    <property type="molecule type" value="Genomic_DNA"/>
</dbReference>
<dbReference type="RefSeq" id="XP_033675652.1">
    <property type="nucleotide sequence ID" value="XM_033830612.1"/>
</dbReference>
<dbReference type="GeneID" id="54583942"/>
<dbReference type="AlphaFoldDB" id="A0A6A6HS84"/>
<accession>A0A6A6HS84</accession>
<evidence type="ECO:0000313" key="1">
    <source>
        <dbReference type="EMBL" id="KAF2240648.1"/>
    </source>
</evidence>
<dbReference type="OrthoDB" id="161814at2759"/>
<name>A0A6A6HS84_9PLEO</name>